<dbReference type="SUPFAM" id="SSF48208">
    <property type="entry name" value="Six-hairpin glycosidases"/>
    <property type="match status" value="1"/>
</dbReference>
<dbReference type="Pfam" id="PF07971">
    <property type="entry name" value="Glyco_hydro_92"/>
    <property type="match status" value="2"/>
</dbReference>
<dbReference type="GO" id="GO:0006516">
    <property type="term" value="P:glycoprotein catabolic process"/>
    <property type="evidence" value="ECO:0007669"/>
    <property type="project" value="TreeGrafter"/>
</dbReference>
<keyword evidence="2" id="KW-0326">Glycosidase</keyword>
<dbReference type="GO" id="GO:0030246">
    <property type="term" value="F:carbohydrate binding"/>
    <property type="evidence" value="ECO:0007669"/>
    <property type="project" value="InterPro"/>
</dbReference>
<evidence type="ECO:0000256" key="6">
    <source>
        <dbReference type="SAM" id="SignalP"/>
    </source>
</evidence>
<proteinExistence type="predicted"/>
<evidence type="ECO:0000256" key="3">
    <source>
        <dbReference type="ARBA" id="ARBA00023326"/>
    </source>
</evidence>
<dbReference type="Pfam" id="PF17678">
    <property type="entry name" value="Glyco_hydro_92N"/>
    <property type="match status" value="1"/>
</dbReference>
<evidence type="ECO:0000313" key="10">
    <source>
        <dbReference type="Proteomes" id="UP000029050"/>
    </source>
</evidence>
<feature type="domain" description="CBM6" evidence="8">
    <location>
        <begin position="1303"/>
        <end position="1447"/>
    </location>
</feature>
<dbReference type="InterPro" id="IPR005084">
    <property type="entry name" value="CBM6"/>
</dbReference>
<protein>
    <submittedName>
        <fullName evidence="9">Glycosyl hydrolase family 92</fullName>
    </submittedName>
</protein>
<dbReference type="GO" id="GO:0000224">
    <property type="term" value="F:peptide-N4-(N-acetyl-beta-glucosaminyl)asparagine amidase activity"/>
    <property type="evidence" value="ECO:0007669"/>
    <property type="project" value="TreeGrafter"/>
</dbReference>
<keyword evidence="5" id="KW-0812">Transmembrane</keyword>
<dbReference type="InterPro" id="IPR013783">
    <property type="entry name" value="Ig-like_fold"/>
</dbReference>
<feature type="chain" id="PRO_5001819532" evidence="6">
    <location>
        <begin position="48"/>
        <end position="1853"/>
    </location>
</feature>
<feature type="compositionally biased region" description="Low complexity" evidence="4">
    <location>
        <begin position="1782"/>
        <end position="1810"/>
    </location>
</feature>
<feature type="signal peptide" evidence="6">
    <location>
        <begin position="1"/>
        <end position="47"/>
    </location>
</feature>
<organism evidence="9 10">
    <name type="scientific">Bifidobacterium psychraerophilum</name>
    <dbReference type="NCBI Taxonomy" id="218140"/>
    <lineage>
        <taxon>Bacteria</taxon>
        <taxon>Bacillati</taxon>
        <taxon>Actinomycetota</taxon>
        <taxon>Actinomycetes</taxon>
        <taxon>Bifidobacteriales</taxon>
        <taxon>Bifidobacteriaceae</taxon>
        <taxon>Bifidobacterium</taxon>
    </lineage>
</organism>
<dbReference type="Pfam" id="PF03422">
    <property type="entry name" value="CBM_6"/>
    <property type="match status" value="3"/>
</dbReference>
<dbReference type="InterPro" id="IPR012939">
    <property type="entry name" value="Glyco_hydro_92"/>
</dbReference>
<dbReference type="Gene3D" id="1.20.1270.90">
    <property type="entry name" value="AF1782-like"/>
    <property type="match status" value="1"/>
</dbReference>
<dbReference type="GO" id="GO:0005829">
    <property type="term" value="C:cytosol"/>
    <property type="evidence" value="ECO:0007669"/>
    <property type="project" value="TreeGrafter"/>
</dbReference>
<keyword evidence="10" id="KW-1185">Reference proteome</keyword>
<dbReference type="PANTHER" id="PTHR12143:SF39">
    <property type="entry name" value="SECRETED PROTEIN"/>
    <property type="match status" value="1"/>
</dbReference>
<keyword evidence="9" id="KW-0378">Hydrolase</keyword>
<evidence type="ECO:0000313" key="9">
    <source>
        <dbReference type="EMBL" id="KFI83367.1"/>
    </source>
</evidence>
<keyword evidence="3" id="KW-0624">Polysaccharide degradation</keyword>
<dbReference type="InterPro" id="IPR014718">
    <property type="entry name" value="GH-type_carb-bd"/>
</dbReference>
<keyword evidence="1 6" id="KW-0732">Signal</keyword>
<dbReference type="SUPFAM" id="SSF49265">
    <property type="entry name" value="Fibronectin type III"/>
    <property type="match status" value="2"/>
</dbReference>
<keyword evidence="5" id="KW-1133">Transmembrane helix</keyword>
<dbReference type="PROSITE" id="PS51175">
    <property type="entry name" value="CBM6"/>
    <property type="match status" value="3"/>
</dbReference>
<dbReference type="Gene3D" id="1.20.1610.10">
    <property type="entry name" value="alpha-1,2-mannosidases domains"/>
    <property type="match status" value="1"/>
</dbReference>
<dbReference type="InterPro" id="IPR050883">
    <property type="entry name" value="PNGase"/>
</dbReference>
<dbReference type="PANTHER" id="PTHR12143">
    <property type="entry name" value="PEPTIDE N-GLYCANASE PNGASE -RELATED"/>
    <property type="match status" value="1"/>
</dbReference>
<dbReference type="GO" id="GO:0016798">
    <property type="term" value="F:hydrolase activity, acting on glycosyl bonds"/>
    <property type="evidence" value="ECO:0007669"/>
    <property type="project" value="UniProtKB-KW"/>
</dbReference>
<evidence type="ECO:0000256" key="2">
    <source>
        <dbReference type="ARBA" id="ARBA00023295"/>
    </source>
</evidence>
<gene>
    <name evidence="9" type="ORF">BPSY_0463</name>
</gene>
<name>A0A087CJB7_9BIFI</name>
<evidence type="ECO:0000256" key="5">
    <source>
        <dbReference type="SAM" id="Phobius"/>
    </source>
</evidence>
<dbReference type="InterPro" id="IPR008928">
    <property type="entry name" value="6-hairpin_glycosidase_sf"/>
</dbReference>
<dbReference type="PROSITE" id="PS50853">
    <property type="entry name" value="FN3"/>
    <property type="match status" value="2"/>
</dbReference>
<feature type="domain" description="CBM6" evidence="8">
    <location>
        <begin position="1019"/>
        <end position="1156"/>
    </location>
</feature>
<feature type="region of interest" description="Disordered" evidence="4">
    <location>
        <begin position="1311"/>
        <end position="1331"/>
    </location>
</feature>
<dbReference type="SMART" id="SM00606">
    <property type="entry name" value="CBD_IV"/>
    <property type="match status" value="3"/>
</dbReference>
<sequence length="1853" mass="194134">MFMVPNTGKGARAGRSARRMFVRTAAFMASVVLVSGIGIAAAGTAQAATQSDTDVSQYVNPFVSTADDDGQDLPGAQSPHGIVKVNPMTSQNRTHSGYNYSDTKISGFTHTNLDGVGGSGGGGDILVVPTSVNYSKRPDTSSYAHTFSHSDESAKPGYYQVGLSQTTGQDSSISTGTGSIEAKMTASVRTGLDRFTFPSGQAQSLVFDMKNNFTERISSSLSVSDLSDGRKAISGSFAGQFNGAKYTMYYYATTSSAVKTLSTWGDAGTLSSALNQSGTDTGAVLTFDPSAGQTIGLDVTVSPISAEQAKIDQSAEIASKSFADIQQQAYDSWNDVLGRVQVTASAENDPDGSMKKLFYTHLYRLMALPTNATSTSGTYRGVDGVVHSTDGAVHYDGWATWDDWHKFGVIAMLYPDMYKDMAQSLVDTFADSQAASTTASMSSLMQSVPNVRWERSAEIIADALNKGFSLKRVSKAYPALQRLVGSYSSENDARGYIPDNPGSSVQLGYDDWALSIIATSIGNSTDAATYEKQAAYPFATQYKPSAWTAKDGTAVSVLSSRDSSGNWGNDSLESFQAANLYQGTLWQYNWYDTYDMEAMIKAMGGTTATRLALQHMFGEDGADDGTGMLHSNANEVELQTPYLFNYVGMPSQTQKWVRQIYAGESWNRYIATGSTDEYSSSNGEFTPPIKTKVYKLDPKGFLPTMDNDAGTMSSMYVAAAVGLFPVTMGSSQYQVGSPFFDSVSVSYPSGRNFTVNASGASSTNYYIASASLNGKSYANTWVDYSDMTSGGTLDFGMQSTASDWGEHSAAAYSMSNAASHGGTTESQWSAILDRASVDADGEGKVRGTYTFTFKGATLKQGAAGSDPIAEGAIRMNDLPSTLTATARVTGASTLEVSIEGTATQSAHPYLSLGDALFEKVDGVSVDASKVSGKGLSEQLPLTVSVTKLKAAKLSSLVDGVQILQQKHYSSASYQRLSTALASAKQALSASTLNDDDISAAQDDLSAATAALAIVAGPYRTLQAEQSDSWSGGDLKNESYQSAGDLGGVSEGSWVSYQDMDFSSSSDPQNLTIRYATSYGASDEASTVEVHAGDASGTVIATVDLSGTSGFGNYTTSTVSLDASAVKALKAASGVTFVFHKPSSRQWVGNFDWFRFGSDELSYPTLQASNLSAKGDGAKAINTSNGMFENLTTGAWVEWDSQDFGSGVDKVSVLYDKPTSRAASDSHIELHLASKDGPVVASIPLAYTGSSWGSYATATASVDPTVFKGVQTVFASFVSTTETSSLPYVANVKTISFSATASSLVVKAASRNADSGGSLGDEQSSWNDGTGVRNLKGTSNGDWLRYDDIDFSDVARTDISVHYVNNSSRDGLNSRIAVYLDPSSSSDLGTPYTTIALPFTGSNWSSAGNTTVHLPTAITGKHTVYLQLLTEAYDGHPYVSNIDSLTFLSGVDTTELAAAYKKYADINNDARQYNSIYYSTFAAQMQSSYAMLESQPDSQSDVDEQTRSLALAADQLVSDARLQLEYQLANAAALDESAYTVESWSAVRDAISAGKQVDEDASSTDEQMNSAAKALNTAIEALVTTPKATAPSSPANVTMSAEGQDVTVSWSAPESDGGSSITAYTVVLSDGSTAQSDKLSYTFTAKQRGTSYSATVAASNGVGNSEAAKSVNSVTVGAVVPETPGMPKVSVDKTVLHISWDAPDNGGSPIISYQVLVDGKARGVFTDTSATIDLGATGAGKHTVAVIASNQIGDSKASAATSVLVSKSDGSASGTVDLPKPPAATGNNAGSTHGAASATGGDQGASAAGASVGTGGAVESHRMTAGVAALSLLVMLLALGGAKVTISRFLKRRL</sequence>
<keyword evidence="5" id="KW-0472">Membrane</keyword>
<feature type="domain" description="CBM6" evidence="8">
    <location>
        <begin position="1163"/>
        <end position="1297"/>
    </location>
</feature>
<dbReference type="GO" id="GO:0000272">
    <property type="term" value="P:polysaccharide catabolic process"/>
    <property type="evidence" value="ECO:0007669"/>
    <property type="project" value="UniProtKB-KW"/>
</dbReference>
<dbReference type="EMBL" id="JGZI01000007">
    <property type="protein sequence ID" value="KFI83367.1"/>
    <property type="molecule type" value="Genomic_DNA"/>
</dbReference>
<feature type="domain" description="Fibronectin type-III" evidence="7">
    <location>
        <begin position="1679"/>
        <end position="1768"/>
    </location>
</feature>
<dbReference type="Gene3D" id="1.20.1050.60">
    <property type="entry name" value="alpha-1,2-mannosidase"/>
    <property type="match status" value="1"/>
</dbReference>
<dbReference type="CDD" id="cd00063">
    <property type="entry name" value="FN3"/>
    <property type="match status" value="2"/>
</dbReference>
<dbReference type="Gene3D" id="2.60.40.10">
    <property type="entry name" value="Immunoglobulins"/>
    <property type="match status" value="2"/>
</dbReference>
<evidence type="ECO:0000259" key="8">
    <source>
        <dbReference type="PROSITE" id="PS51175"/>
    </source>
</evidence>
<evidence type="ECO:0000256" key="4">
    <source>
        <dbReference type="SAM" id="MobiDB-lite"/>
    </source>
</evidence>
<dbReference type="SUPFAM" id="SSF49785">
    <property type="entry name" value="Galactose-binding domain-like"/>
    <property type="match status" value="3"/>
</dbReference>
<feature type="region of interest" description="Disordered" evidence="4">
    <location>
        <begin position="1768"/>
        <end position="1812"/>
    </location>
</feature>
<evidence type="ECO:0000259" key="7">
    <source>
        <dbReference type="PROSITE" id="PS50853"/>
    </source>
</evidence>
<dbReference type="Proteomes" id="UP000029050">
    <property type="component" value="Unassembled WGS sequence"/>
</dbReference>
<feature type="transmembrane region" description="Helical" evidence="5">
    <location>
        <begin position="1826"/>
        <end position="1845"/>
    </location>
</feature>
<dbReference type="InterPro" id="IPR036116">
    <property type="entry name" value="FN3_sf"/>
</dbReference>
<dbReference type="InterPro" id="IPR041371">
    <property type="entry name" value="GH92_N"/>
</dbReference>
<dbReference type="STRING" id="218140.BPSY_0463"/>
<keyword evidence="3" id="KW-0119">Carbohydrate metabolism</keyword>
<dbReference type="Gene3D" id="3.30.2080.10">
    <property type="entry name" value="GH92 mannosidase domain"/>
    <property type="match status" value="1"/>
</dbReference>
<dbReference type="SMART" id="SM00060">
    <property type="entry name" value="FN3"/>
    <property type="match status" value="2"/>
</dbReference>
<comment type="caution">
    <text evidence="9">The sequence shown here is derived from an EMBL/GenBank/DDBJ whole genome shotgun (WGS) entry which is preliminary data.</text>
</comment>
<dbReference type="eggNOG" id="COG3537">
    <property type="taxonomic scope" value="Bacteria"/>
</dbReference>
<reference evidence="9 10" key="1">
    <citation type="submission" date="2014-03" db="EMBL/GenBank/DDBJ databases">
        <title>Genomics of Bifidobacteria.</title>
        <authorList>
            <person name="Ventura M."/>
            <person name="Milani C."/>
            <person name="Lugli G.A."/>
        </authorList>
    </citation>
    <scope>NUCLEOTIDE SEQUENCE [LARGE SCALE GENOMIC DNA]</scope>
    <source>
        <strain evidence="9 10">LMG 21775</strain>
    </source>
</reference>
<dbReference type="CDD" id="cd04084">
    <property type="entry name" value="CBM6_xylanase-like"/>
    <property type="match status" value="2"/>
</dbReference>
<accession>A0A087CJB7</accession>
<dbReference type="InterPro" id="IPR006584">
    <property type="entry name" value="Cellulose-bd_IV"/>
</dbReference>
<dbReference type="InterPro" id="IPR003961">
    <property type="entry name" value="FN3_dom"/>
</dbReference>
<dbReference type="Gene3D" id="2.60.120.260">
    <property type="entry name" value="Galactose-binding domain-like"/>
    <property type="match status" value="3"/>
</dbReference>
<dbReference type="Gene3D" id="2.70.98.10">
    <property type="match status" value="1"/>
</dbReference>
<feature type="domain" description="Fibronectin type-III" evidence="7">
    <location>
        <begin position="1589"/>
        <end position="1678"/>
    </location>
</feature>
<evidence type="ECO:0000256" key="1">
    <source>
        <dbReference type="ARBA" id="ARBA00022729"/>
    </source>
</evidence>
<dbReference type="eggNOG" id="COG4733">
    <property type="taxonomic scope" value="Bacteria"/>
</dbReference>
<dbReference type="Pfam" id="PF00041">
    <property type="entry name" value="fn3"/>
    <property type="match status" value="1"/>
</dbReference>
<dbReference type="InterPro" id="IPR008979">
    <property type="entry name" value="Galactose-bd-like_sf"/>
</dbReference>